<sequence length="387" mass="44481">MDERLKFVARVLDGEKIAALCREFGISRKTGHKIITRYNDSGLEGLTDRSRRPYRHANQLPFQIEKLIVRTKQDKPNWGAPKIRERLARLYPDVHTPAISTVHAVLDRNGLVKHGRRRRNRAEGTALSNPGLPNDLWCADYKGEFMLADKRYCYPLTITDFASRYLSACEALHTTKEVYAFTVFERVFKEFGLPKAIRTDNGVPFASPNGLFNLSRLAVWWLRLGIDIERIKPGHPQQNGRHERMHLTLKLETTKPAGDNFLQQQARFDDFVEEFNTERPHQALNMACPAECYDASPRAYRGLPDLDYPLHDQTVTVTTCGRICYKRKKINLSLVFAGQAVGIKQVEDHIWLTSFMDYDLGYFDDETCRLEPLPNPFGPKVLPMSQE</sequence>
<name>A0A444HZQ6_RHILE</name>
<dbReference type="GO" id="GO:0003676">
    <property type="term" value="F:nucleic acid binding"/>
    <property type="evidence" value="ECO:0007669"/>
    <property type="project" value="InterPro"/>
</dbReference>
<dbReference type="AlphaFoldDB" id="A0A444HZQ6"/>
<protein>
    <submittedName>
        <fullName evidence="2">IS481 family transposase</fullName>
    </submittedName>
</protein>
<dbReference type="Pfam" id="PF13683">
    <property type="entry name" value="rve_3"/>
    <property type="match status" value="1"/>
</dbReference>
<dbReference type="InterPro" id="IPR009057">
    <property type="entry name" value="Homeodomain-like_sf"/>
</dbReference>
<comment type="caution">
    <text evidence="2">The sequence shown here is derived from an EMBL/GenBank/DDBJ whole genome shotgun (WGS) entry which is preliminary data.</text>
</comment>
<dbReference type="InterPro" id="IPR001584">
    <property type="entry name" value="Integrase_cat-core"/>
</dbReference>
<dbReference type="Gene3D" id="3.30.420.10">
    <property type="entry name" value="Ribonuclease H-like superfamily/Ribonuclease H"/>
    <property type="match status" value="1"/>
</dbReference>
<evidence type="ECO:0000259" key="1">
    <source>
        <dbReference type="PROSITE" id="PS50994"/>
    </source>
</evidence>
<reference evidence="2 3" key="1">
    <citation type="submission" date="2019-01" db="EMBL/GenBank/DDBJ databases">
        <title>RHIZO-ID as a novel technology for direct rhizobia identification.</title>
        <authorList>
            <person name="De Meyer S.E."/>
        </authorList>
    </citation>
    <scope>NUCLEOTIDE SEQUENCE [LARGE SCALE GENOMIC DNA]</scope>
    <source>
        <strain evidence="2 3">WSM448</strain>
    </source>
</reference>
<dbReference type="Proteomes" id="UP000283817">
    <property type="component" value="Unassembled WGS sequence"/>
</dbReference>
<dbReference type="Pfam" id="PF13565">
    <property type="entry name" value="HTH_32"/>
    <property type="match status" value="1"/>
</dbReference>
<organism evidence="2 3">
    <name type="scientific">Rhizobium leguminosarum</name>
    <dbReference type="NCBI Taxonomy" id="384"/>
    <lineage>
        <taxon>Bacteria</taxon>
        <taxon>Pseudomonadati</taxon>
        <taxon>Pseudomonadota</taxon>
        <taxon>Alphaproteobacteria</taxon>
        <taxon>Hyphomicrobiales</taxon>
        <taxon>Rhizobiaceae</taxon>
        <taxon>Rhizobium/Agrobacterium group</taxon>
        <taxon>Rhizobium</taxon>
    </lineage>
</organism>
<accession>A0A444HZQ6</accession>
<dbReference type="InterPro" id="IPR036397">
    <property type="entry name" value="RNaseH_sf"/>
</dbReference>
<dbReference type="PROSITE" id="PS50994">
    <property type="entry name" value="INTEGRASE"/>
    <property type="match status" value="1"/>
</dbReference>
<gene>
    <name evidence="2" type="ORF">EHI47_15940</name>
</gene>
<evidence type="ECO:0000313" key="2">
    <source>
        <dbReference type="EMBL" id="RWX30027.1"/>
    </source>
</evidence>
<evidence type="ECO:0000313" key="3">
    <source>
        <dbReference type="Proteomes" id="UP000283817"/>
    </source>
</evidence>
<dbReference type="SUPFAM" id="SSF46689">
    <property type="entry name" value="Homeodomain-like"/>
    <property type="match status" value="1"/>
</dbReference>
<feature type="domain" description="Integrase catalytic" evidence="1">
    <location>
        <begin position="129"/>
        <end position="297"/>
    </location>
</feature>
<proteinExistence type="predicted"/>
<dbReference type="EMBL" id="SBHX01000039">
    <property type="protein sequence ID" value="RWX30027.1"/>
    <property type="molecule type" value="Genomic_DNA"/>
</dbReference>
<dbReference type="SUPFAM" id="SSF53098">
    <property type="entry name" value="Ribonuclease H-like"/>
    <property type="match status" value="1"/>
</dbReference>
<dbReference type="InterPro" id="IPR012337">
    <property type="entry name" value="RNaseH-like_sf"/>
</dbReference>
<dbReference type="PANTHER" id="PTHR47515">
    <property type="entry name" value="LOW CALCIUM RESPONSE LOCUS PROTEIN T"/>
    <property type="match status" value="1"/>
</dbReference>
<dbReference type="PANTHER" id="PTHR47515:SF2">
    <property type="entry name" value="INTEGRASE CORE DOMAIN PROTEIN"/>
    <property type="match status" value="1"/>
</dbReference>
<dbReference type="GO" id="GO:0015074">
    <property type="term" value="P:DNA integration"/>
    <property type="evidence" value="ECO:0007669"/>
    <property type="project" value="InterPro"/>
</dbReference>